<protein>
    <recommendedName>
        <fullName evidence="1">DUF7787 domain-containing protein</fullName>
    </recommendedName>
</protein>
<name>A0A2N9J512_FAGSY</name>
<dbReference type="AlphaFoldDB" id="A0A2N9J512"/>
<feature type="domain" description="DUF7787" evidence="1">
    <location>
        <begin position="1"/>
        <end position="26"/>
    </location>
</feature>
<evidence type="ECO:0000259" key="1">
    <source>
        <dbReference type="Pfam" id="PF25042"/>
    </source>
</evidence>
<dbReference type="PANTHER" id="PTHR35096">
    <property type="entry name" value="BNAA08G28570D PROTEIN"/>
    <property type="match status" value="1"/>
</dbReference>
<sequence length="140" mass="14965">MHGFKKIHKVPKKVLTDAVHTLDLVDPSRSTLNDNVSCLAFVALEDVMSDLNDLNWQECCVTSIQTLNSWKHCGPPPPPHPIKSTSGVSDVYGSTSSCVVGKLVPKRKRKRKRSNVVRGGADVGCSSASACVSLGSFGSS</sequence>
<proteinExistence type="predicted"/>
<dbReference type="EMBL" id="OIVN01006370">
    <property type="protein sequence ID" value="SPD31610.1"/>
    <property type="molecule type" value="Genomic_DNA"/>
</dbReference>
<dbReference type="PANTHER" id="PTHR35096:SF8">
    <property type="entry name" value="OS03G0308600 PROTEIN"/>
    <property type="match status" value="1"/>
</dbReference>
<reference evidence="2" key="1">
    <citation type="submission" date="2018-02" db="EMBL/GenBank/DDBJ databases">
        <authorList>
            <person name="Cohen D.B."/>
            <person name="Kent A.D."/>
        </authorList>
    </citation>
    <scope>NUCLEOTIDE SEQUENCE</scope>
</reference>
<evidence type="ECO:0000313" key="2">
    <source>
        <dbReference type="EMBL" id="SPD31610.1"/>
    </source>
</evidence>
<gene>
    <name evidence="2" type="ORF">FSB_LOCUS59492</name>
</gene>
<accession>A0A2N9J512</accession>
<organism evidence="2">
    <name type="scientific">Fagus sylvatica</name>
    <name type="common">Beechnut</name>
    <dbReference type="NCBI Taxonomy" id="28930"/>
    <lineage>
        <taxon>Eukaryota</taxon>
        <taxon>Viridiplantae</taxon>
        <taxon>Streptophyta</taxon>
        <taxon>Embryophyta</taxon>
        <taxon>Tracheophyta</taxon>
        <taxon>Spermatophyta</taxon>
        <taxon>Magnoliopsida</taxon>
        <taxon>eudicotyledons</taxon>
        <taxon>Gunneridae</taxon>
        <taxon>Pentapetalae</taxon>
        <taxon>rosids</taxon>
        <taxon>fabids</taxon>
        <taxon>Fagales</taxon>
        <taxon>Fagaceae</taxon>
        <taxon>Fagus</taxon>
    </lineage>
</organism>
<dbReference type="InterPro" id="IPR056689">
    <property type="entry name" value="DUF7787"/>
</dbReference>
<dbReference type="Pfam" id="PF25042">
    <property type="entry name" value="DUF7787"/>
    <property type="match status" value="1"/>
</dbReference>